<evidence type="ECO:0000256" key="3">
    <source>
        <dbReference type="ARBA" id="ARBA00023125"/>
    </source>
</evidence>
<dbReference type="InterPro" id="IPR001356">
    <property type="entry name" value="HD"/>
</dbReference>
<dbReference type="CDD" id="cd00086">
    <property type="entry name" value="homeodomain"/>
    <property type="match status" value="1"/>
</dbReference>
<keyword evidence="11" id="KW-1185">Reference proteome</keyword>
<evidence type="ECO:0000256" key="6">
    <source>
        <dbReference type="PROSITE-ProRule" id="PRU00108"/>
    </source>
</evidence>
<evidence type="ECO:0000256" key="8">
    <source>
        <dbReference type="SAM" id="MobiDB-lite"/>
    </source>
</evidence>
<feature type="compositionally biased region" description="Polar residues" evidence="8">
    <location>
        <begin position="161"/>
        <end position="170"/>
    </location>
</feature>
<dbReference type="Proteomes" id="UP000677054">
    <property type="component" value="Unassembled WGS sequence"/>
</dbReference>
<dbReference type="GO" id="GO:0000981">
    <property type="term" value="F:DNA-binding transcription factor activity, RNA polymerase II-specific"/>
    <property type="evidence" value="ECO:0007669"/>
    <property type="project" value="TreeGrafter"/>
</dbReference>
<feature type="region of interest" description="Disordered" evidence="8">
    <location>
        <begin position="156"/>
        <end position="183"/>
    </location>
</feature>
<feature type="region of interest" description="Disordered" evidence="8">
    <location>
        <begin position="100"/>
        <end position="138"/>
    </location>
</feature>
<evidence type="ECO:0000256" key="1">
    <source>
        <dbReference type="ARBA" id="ARBA00004123"/>
    </source>
</evidence>
<evidence type="ECO:0000256" key="4">
    <source>
        <dbReference type="ARBA" id="ARBA00023155"/>
    </source>
</evidence>
<protein>
    <recommendedName>
        <fullName evidence="9">Homeobox domain-containing protein</fullName>
    </recommendedName>
</protein>
<gene>
    <name evidence="10" type="ORF">DSTB1V02_LOCUS10307</name>
</gene>
<dbReference type="PANTHER" id="PTHR45793:SF5">
    <property type="entry name" value="HOMEOTIC PROTEIN OCELLILESS"/>
    <property type="match status" value="1"/>
</dbReference>
<comment type="subcellular location">
    <subcellularLocation>
        <location evidence="1 6 7">Nucleus</location>
    </subcellularLocation>
</comment>
<dbReference type="Gene3D" id="1.10.10.60">
    <property type="entry name" value="Homeodomain-like"/>
    <property type="match status" value="1"/>
</dbReference>
<dbReference type="SUPFAM" id="SSF46689">
    <property type="entry name" value="Homeodomain-like"/>
    <property type="match status" value="1"/>
</dbReference>
<dbReference type="InterPro" id="IPR009057">
    <property type="entry name" value="Homeodomain-like_sf"/>
</dbReference>
<dbReference type="GO" id="GO:0000978">
    <property type="term" value="F:RNA polymerase II cis-regulatory region sequence-specific DNA binding"/>
    <property type="evidence" value="ECO:0007669"/>
    <property type="project" value="TreeGrafter"/>
</dbReference>
<feature type="DNA-binding region" description="Homeobox" evidence="6">
    <location>
        <begin position="13"/>
        <end position="59"/>
    </location>
</feature>
<sequence length="262" mass="28739">MAAAAAAAGGRKQRRERTTFTRAQLDVLEGLFAKTRYPDVFMREEVALKINLPESRVQSSGELTQEPVMANIWGQFATIREMWEKARVLGQTIIARLGGKREEKEAMNRSPPTKSLTPPTPPSILPTTTANTPTWSSVPEDGYNSTVWSPSFGSDYGQAGGSSAPTTYNAPVPPNGSSPKTGYTPHQTYSASAYYGNVSMEYFHSPQFNMAAQMPGFGQMGMYGYHHHHHQPYAPRSVGYPQLTGQDCSAAVDYSDKYQVLS</sequence>
<proteinExistence type="predicted"/>
<feature type="domain" description="Homeobox" evidence="9">
    <location>
        <begin position="11"/>
        <end position="58"/>
    </location>
</feature>
<dbReference type="EMBL" id="LR902431">
    <property type="protein sequence ID" value="CAD7250534.1"/>
    <property type="molecule type" value="Genomic_DNA"/>
</dbReference>
<dbReference type="AlphaFoldDB" id="A0A7R9AAS1"/>
<name>A0A7R9AAS1_9CRUS</name>
<dbReference type="Pfam" id="PF00046">
    <property type="entry name" value="Homeodomain"/>
    <property type="match status" value="1"/>
</dbReference>
<organism evidence="10">
    <name type="scientific">Darwinula stevensoni</name>
    <dbReference type="NCBI Taxonomy" id="69355"/>
    <lineage>
        <taxon>Eukaryota</taxon>
        <taxon>Metazoa</taxon>
        <taxon>Ecdysozoa</taxon>
        <taxon>Arthropoda</taxon>
        <taxon>Crustacea</taxon>
        <taxon>Oligostraca</taxon>
        <taxon>Ostracoda</taxon>
        <taxon>Podocopa</taxon>
        <taxon>Podocopida</taxon>
        <taxon>Darwinulocopina</taxon>
        <taxon>Darwinuloidea</taxon>
        <taxon>Darwinulidae</taxon>
        <taxon>Darwinula</taxon>
    </lineage>
</organism>
<evidence type="ECO:0000256" key="5">
    <source>
        <dbReference type="ARBA" id="ARBA00023242"/>
    </source>
</evidence>
<evidence type="ECO:0000313" key="11">
    <source>
        <dbReference type="Proteomes" id="UP000677054"/>
    </source>
</evidence>
<evidence type="ECO:0000313" key="10">
    <source>
        <dbReference type="EMBL" id="CAD7250534.1"/>
    </source>
</evidence>
<dbReference type="EMBL" id="CAJPEV010002914">
    <property type="protein sequence ID" value="CAG0898404.1"/>
    <property type="molecule type" value="Genomic_DNA"/>
</dbReference>
<dbReference type="GO" id="GO:0005634">
    <property type="term" value="C:nucleus"/>
    <property type="evidence" value="ECO:0007669"/>
    <property type="project" value="UniProtKB-SubCell"/>
</dbReference>
<reference evidence="10" key="1">
    <citation type="submission" date="2020-11" db="EMBL/GenBank/DDBJ databases">
        <authorList>
            <person name="Tran Van P."/>
        </authorList>
    </citation>
    <scope>NUCLEOTIDE SEQUENCE</scope>
</reference>
<dbReference type="PANTHER" id="PTHR45793">
    <property type="entry name" value="HOMEOBOX PROTEIN"/>
    <property type="match status" value="1"/>
</dbReference>
<dbReference type="OrthoDB" id="6159439at2759"/>
<accession>A0A7R9AAS1</accession>
<evidence type="ECO:0000256" key="2">
    <source>
        <dbReference type="ARBA" id="ARBA00022473"/>
    </source>
</evidence>
<evidence type="ECO:0000259" key="9">
    <source>
        <dbReference type="PROSITE" id="PS50071"/>
    </source>
</evidence>
<dbReference type="PROSITE" id="PS50071">
    <property type="entry name" value="HOMEOBOX_2"/>
    <property type="match status" value="1"/>
</dbReference>
<keyword evidence="3 6" id="KW-0238">DNA-binding</keyword>
<dbReference type="SMART" id="SM00389">
    <property type="entry name" value="HOX"/>
    <property type="match status" value="1"/>
</dbReference>
<keyword evidence="2" id="KW-0217">Developmental protein</keyword>
<keyword evidence="4 6" id="KW-0371">Homeobox</keyword>
<keyword evidence="5 6" id="KW-0539">Nucleus</keyword>
<evidence type="ECO:0000256" key="7">
    <source>
        <dbReference type="RuleBase" id="RU000682"/>
    </source>
</evidence>